<dbReference type="Proteomes" id="UP001146793">
    <property type="component" value="Unassembled WGS sequence"/>
</dbReference>
<feature type="coiled-coil region" evidence="1">
    <location>
        <begin position="23"/>
        <end position="79"/>
    </location>
</feature>
<sequence length="254" mass="30150">MTELTENLLIEIDKHRKFLKQKIKSRNKEQKDLKTQNNHLKNQMQSSVETLVEVINRHHDTLKQSIEQQKETLEEIEKKPQTKHSDQLLLYVRFCSLNEDLETKENQIIPLLKNMKEKIKLLLQQVNSPVFVHNLSKEVFSLYHERTSHIKDAIINQNISALNINTFLKPILKKYKTKNHVKEYIMSLFIFLEKISIKGYNFYKGKAGNKFNRFHENLYDGNIQTGEEIEPIFPIEIKDSNNSMVSRILVRKKY</sequence>
<reference evidence="2" key="1">
    <citation type="submission" date="2022-08" db="EMBL/GenBank/DDBJ databases">
        <title>Novel sulphate-reducing endosymbionts in the free-living metamonad Anaeramoeba.</title>
        <authorList>
            <person name="Jerlstrom-Hultqvist J."/>
            <person name="Cepicka I."/>
            <person name="Gallot-Lavallee L."/>
            <person name="Salas-Leiva D."/>
            <person name="Curtis B.A."/>
            <person name="Zahonova K."/>
            <person name="Pipaliya S."/>
            <person name="Dacks J."/>
            <person name="Roger A.J."/>
        </authorList>
    </citation>
    <scope>NUCLEOTIDE SEQUENCE</scope>
    <source>
        <strain evidence="2">Busselton2</strain>
    </source>
</reference>
<comment type="caution">
    <text evidence="2">The sequence shown here is derived from an EMBL/GenBank/DDBJ whole genome shotgun (WGS) entry which is preliminary data.</text>
</comment>
<evidence type="ECO:0000256" key="1">
    <source>
        <dbReference type="SAM" id="Coils"/>
    </source>
</evidence>
<gene>
    <name evidence="2" type="ORF">M0812_09252</name>
</gene>
<protein>
    <submittedName>
        <fullName evidence="2">Uncharacterized protein</fullName>
    </submittedName>
</protein>
<evidence type="ECO:0000313" key="3">
    <source>
        <dbReference type="Proteomes" id="UP001146793"/>
    </source>
</evidence>
<dbReference type="EMBL" id="JANTQA010000023">
    <property type="protein sequence ID" value="KAJ3443412.1"/>
    <property type="molecule type" value="Genomic_DNA"/>
</dbReference>
<dbReference type="AlphaFoldDB" id="A0AAV7ZN54"/>
<organism evidence="2 3">
    <name type="scientific">Anaeramoeba flamelloides</name>
    <dbReference type="NCBI Taxonomy" id="1746091"/>
    <lineage>
        <taxon>Eukaryota</taxon>
        <taxon>Metamonada</taxon>
        <taxon>Anaeramoebidae</taxon>
        <taxon>Anaeramoeba</taxon>
    </lineage>
</organism>
<evidence type="ECO:0000313" key="2">
    <source>
        <dbReference type="EMBL" id="KAJ3443412.1"/>
    </source>
</evidence>
<accession>A0AAV7ZN54</accession>
<proteinExistence type="predicted"/>
<name>A0AAV7ZN54_9EUKA</name>
<keyword evidence="1" id="KW-0175">Coiled coil</keyword>